<sequence length="124" mass="12620">MSMTPSPTSPQASPAEASCLSSPSLPSCATYTYPAANVSADIAKLCGAMPDMPGCSIQAACKAGTVPASSSACVPFTLLATLCTDMPGMNGCGPWKALCLPAASQVQQCRTYPPIPRCVTHMSM</sequence>
<comment type="caution">
    <text evidence="2">The sequence shown here is derived from an EMBL/GenBank/DDBJ whole genome shotgun (WGS) entry which is preliminary data.</text>
</comment>
<evidence type="ECO:0000313" key="2">
    <source>
        <dbReference type="EMBL" id="GFH14622.1"/>
    </source>
</evidence>
<protein>
    <submittedName>
        <fullName evidence="2">Uncharacterized protein</fullName>
    </submittedName>
</protein>
<dbReference type="EMBL" id="BLLF01000748">
    <property type="protein sequence ID" value="GFH14622.1"/>
    <property type="molecule type" value="Genomic_DNA"/>
</dbReference>
<accession>A0A699ZG96</accession>
<organism evidence="2 3">
    <name type="scientific">Haematococcus lacustris</name>
    <name type="common">Green alga</name>
    <name type="synonym">Haematococcus pluvialis</name>
    <dbReference type="NCBI Taxonomy" id="44745"/>
    <lineage>
        <taxon>Eukaryota</taxon>
        <taxon>Viridiplantae</taxon>
        <taxon>Chlorophyta</taxon>
        <taxon>core chlorophytes</taxon>
        <taxon>Chlorophyceae</taxon>
        <taxon>CS clade</taxon>
        <taxon>Chlamydomonadales</taxon>
        <taxon>Haematococcaceae</taxon>
        <taxon>Haematococcus</taxon>
    </lineage>
</organism>
<keyword evidence="3" id="KW-1185">Reference proteome</keyword>
<gene>
    <name evidence="2" type="ORF">HaLaN_10715</name>
</gene>
<reference evidence="2 3" key="1">
    <citation type="submission" date="2020-02" db="EMBL/GenBank/DDBJ databases">
        <title>Draft genome sequence of Haematococcus lacustris strain NIES-144.</title>
        <authorList>
            <person name="Morimoto D."/>
            <person name="Nakagawa S."/>
            <person name="Yoshida T."/>
            <person name="Sawayama S."/>
        </authorList>
    </citation>
    <scope>NUCLEOTIDE SEQUENCE [LARGE SCALE GENOMIC DNA]</scope>
    <source>
        <strain evidence="2 3">NIES-144</strain>
    </source>
</reference>
<dbReference type="Proteomes" id="UP000485058">
    <property type="component" value="Unassembled WGS sequence"/>
</dbReference>
<evidence type="ECO:0000313" key="3">
    <source>
        <dbReference type="Proteomes" id="UP000485058"/>
    </source>
</evidence>
<proteinExistence type="predicted"/>
<evidence type="ECO:0000256" key="1">
    <source>
        <dbReference type="SAM" id="MobiDB-lite"/>
    </source>
</evidence>
<dbReference type="AlphaFoldDB" id="A0A699ZG96"/>
<name>A0A699ZG96_HAELA</name>
<feature type="region of interest" description="Disordered" evidence="1">
    <location>
        <begin position="1"/>
        <end position="23"/>
    </location>
</feature>